<accession>A0A6A6U4A3</accession>
<dbReference type="EMBL" id="MU004239">
    <property type="protein sequence ID" value="KAF2666476.1"/>
    <property type="molecule type" value="Genomic_DNA"/>
</dbReference>
<dbReference type="OrthoDB" id="674604at2759"/>
<organism evidence="2 3">
    <name type="scientific">Microthyrium microscopicum</name>
    <dbReference type="NCBI Taxonomy" id="703497"/>
    <lineage>
        <taxon>Eukaryota</taxon>
        <taxon>Fungi</taxon>
        <taxon>Dikarya</taxon>
        <taxon>Ascomycota</taxon>
        <taxon>Pezizomycotina</taxon>
        <taxon>Dothideomycetes</taxon>
        <taxon>Dothideomycetes incertae sedis</taxon>
        <taxon>Microthyriales</taxon>
        <taxon>Microthyriaceae</taxon>
        <taxon>Microthyrium</taxon>
    </lineage>
</organism>
<dbReference type="Proteomes" id="UP000799302">
    <property type="component" value="Unassembled WGS sequence"/>
</dbReference>
<evidence type="ECO:0000313" key="3">
    <source>
        <dbReference type="Proteomes" id="UP000799302"/>
    </source>
</evidence>
<sequence>MRLLHLVSGKFTLTEDLVGDDPIPRYGILSHTWRRDSEEVTFHDMKHGNVTEKLGNDKIQFCEERAREDDLEYFWIDTCCIDKSNLAELSEAINSMFRWYRNSAKCYVYLTDVSMNSQNDINKALQESRWFTRGWTLQELIAPDSVEFFSLDRKRLGDKKSLEQQLSNITGVALAALRGDPLEKISVEQRMAWAEKRTTRREEDQAYSLLGIFGVFMEPIYGEGKEHARIRLKDAINRRAKGLADRIPSDGLPMLQSKSIFLQERLLICADVQSFLAEALSCTGHVRVILHGLPGIG</sequence>
<name>A0A6A6U4A3_9PEZI</name>
<evidence type="ECO:0000259" key="1">
    <source>
        <dbReference type="Pfam" id="PF06985"/>
    </source>
</evidence>
<proteinExistence type="predicted"/>
<gene>
    <name evidence="2" type="ORF">BT63DRAFT_376555</name>
</gene>
<dbReference type="PANTHER" id="PTHR10622:SF11">
    <property type="entry name" value="HET-DOMAIN-CONTAINING PROTEIN"/>
    <property type="match status" value="1"/>
</dbReference>
<keyword evidence="3" id="KW-1185">Reference proteome</keyword>
<dbReference type="InterPro" id="IPR010730">
    <property type="entry name" value="HET"/>
</dbReference>
<reference evidence="2" key="1">
    <citation type="journal article" date="2020" name="Stud. Mycol.">
        <title>101 Dothideomycetes genomes: a test case for predicting lifestyles and emergence of pathogens.</title>
        <authorList>
            <person name="Haridas S."/>
            <person name="Albert R."/>
            <person name="Binder M."/>
            <person name="Bloem J."/>
            <person name="Labutti K."/>
            <person name="Salamov A."/>
            <person name="Andreopoulos B."/>
            <person name="Baker S."/>
            <person name="Barry K."/>
            <person name="Bills G."/>
            <person name="Bluhm B."/>
            <person name="Cannon C."/>
            <person name="Castanera R."/>
            <person name="Culley D."/>
            <person name="Daum C."/>
            <person name="Ezra D."/>
            <person name="Gonzalez J."/>
            <person name="Henrissat B."/>
            <person name="Kuo A."/>
            <person name="Liang C."/>
            <person name="Lipzen A."/>
            <person name="Lutzoni F."/>
            <person name="Magnuson J."/>
            <person name="Mondo S."/>
            <person name="Nolan M."/>
            <person name="Ohm R."/>
            <person name="Pangilinan J."/>
            <person name="Park H.-J."/>
            <person name="Ramirez L."/>
            <person name="Alfaro M."/>
            <person name="Sun H."/>
            <person name="Tritt A."/>
            <person name="Yoshinaga Y."/>
            <person name="Zwiers L.-H."/>
            <person name="Turgeon B."/>
            <person name="Goodwin S."/>
            <person name="Spatafora J."/>
            <person name="Crous P."/>
            <person name="Grigoriev I."/>
        </authorList>
    </citation>
    <scope>NUCLEOTIDE SEQUENCE</scope>
    <source>
        <strain evidence="2">CBS 115976</strain>
    </source>
</reference>
<evidence type="ECO:0000313" key="2">
    <source>
        <dbReference type="EMBL" id="KAF2666476.1"/>
    </source>
</evidence>
<feature type="domain" description="Heterokaryon incompatibility" evidence="1">
    <location>
        <begin position="26"/>
        <end position="116"/>
    </location>
</feature>
<dbReference type="PANTHER" id="PTHR10622">
    <property type="entry name" value="HET DOMAIN-CONTAINING PROTEIN"/>
    <property type="match status" value="1"/>
</dbReference>
<protein>
    <submittedName>
        <fullName evidence="2">HET-domain-containing protein</fullName>
    </submittedName>
</protein>
<dbReference type="Pfam" id="PF06985">
    <property type="entry name" value="HET"/>
    <property type="match status" value="1"/>
</dbReference>
<dbReference type="AlphaFoldDB" id="A0A6A6U4A3"/>